<evidence type="ECO:0000256" key="1">
    <source>
        <dbReference type="ARBA" id="ARBA00022857"/>
    </source>
</evidence>
<reference evidence="4 5" key="1">
    <citation type="journal article" date="2018" name="Nat. Ecol. Evol.">
        <title>Shark genomes provide insights into elasmobranch evolution and the origin of vertebrates.</title>
        <authorList>
            <person name="Hara Y"/>
            <person name="Yamaguchi K"/>
            <person name="Onimaru K"/>
            <person name="Kadota M"/>
            <person name="Koyanagi M"/>
            <person name="Keeley SD"/>
            <person name="Tatsumi K"/>
            <person name="Tanaka K"/>
            <person name="Motone F"/>
            <person name="Kageyama Y"/>
            <person name="Nozu R"/>
            <person name="Adachi N"/>
            <person name="Nishimura O"/>
            <person name="Nakagawa R"/>
            <person name="Tanegashima C"/>
            <person name="Kiyatake I"/>
            <person name="Matsumoto R"/>
            <person name="Murakumo K"/>
            <person name="Nishida K"/>
            <person name="Terakita A"/>
            <person name="Kuratani S"/>
            <person name="Sato K"/>
            <person name="Hyodo S Kuraku.S."/>
        </authorList>
    </citation>
    <scope>NUCLEOTIDE SEQUENCE [LARGE SCALE GENOMIC DNA]</scope>
</reference>
<dbReference type="PANTHER" id="PTHR43544">
    <property type="entry name" value="SHORT-CHAIN DEHYDROGENASE/REDUCTASE"/>
    <property type="match status" value="1"/>
</dbReference>
<dbReference type="AlphaFoldDB" id="A0A401S0V2"/>
<keyword evidence="5" id="KW-1185">Reference proteome</keyword>
<dbReference type="InterPro" id="IPR036291">
    <property type="entry name" value="NAD(P)-bd_dom_sf"/>
</dbReference>
<dbReference type="EMBL" id="BEZZ01000045">
    <property type="protein sequence ID" value="GCC24023.1"/>
    <property type="molecule type" value="Genomic_DNA"/>
</dbReference>
<proteinExistence type="inferred from homology"/>
<dbReference type="OrthoDB" id="7289984at2759"/>
<evidence type="ECO:0000256" key="3">
    <source>
        <dbReference type="RuleBase" id="RU000363"/>
    </source>
</evidence>
<dbReference type="PRINTS" id="PR00080">
    <property type="entry name" value="SDRFAMILY"/>
</dbReference>
<dbReference type="PANTHER" id="PTHR43544:SF7">
    <property type="entry name" value="NADB-LER2"/>
    <property type="match status" value="1"/>
</dbReference>
<gene>
    <name evidence="4" type="ORF">chiPu_0002422</name>
</gene>
<dbReference type="CDD" id="cd05325">
    <property type="entry name" value="carb_red_sniffer_like_SDR_c"/>
    <property type="match status" value="1"/>
</dbReference>
<comment type="caution">
    <text evidence="4">The sequence shown here is derived from an EMBL/GenBank/DDBJ whole genome shotgun (WGS) entry which is preliminary data.</text>
</comment>
<dbReference type="Pfam" id="PF00106">
    <property type="entry name" value="adh_short"/>
    <property type="match status" value="1"/>
</dbReference>
<organism evidence="4 5">
    <name type="scientific">Chiloscyllium punctatum</name>
    <name type="common">Brownbanded bambooshark</name>
    <name type="synonym">Hemiscyllium punctatum</name>
    <dbReference type="NCBI Taxonomy" id="137246"/>
    <lineage>
        <taxon>Eukaryota</taxon>
        <taxon>Metazoa</taxon>
        <taxon>Chordata</taxon>
        <taxon>Craniata</taxon>
        <taxon>Vertebrata</taxon>
        <taxon>Chondrichthyes</taxon>
        <taxon>Elasmobranchii</taxon>
        <taxon>Galeomorphii</taxon>
        <taxon>Galeoidea</taxon>
        <taxon>Orectolobiformes</taxon>
        <taxon>Hemiscylliidae</taxon>
        <taxon>Chiloscyllium</taxon>
    </lineage>
</organism>
<dbReference type="STRING" id="137246.A0A401S0V2"/>
<dbReference type="InterPro" id="IPR002347">
    <property type="entry name" value="SDR_fam"/>
</dbReference>
<keyword evidence="2" id="KW-0560">Oxidoreductase</keyword>
<evidence type="ECO:0000313" key="4">
    <source>
        <dbReference type="EMBL" id="GCC24023.1"/>
    </source>
</evidence>
<keyword evidence="1" id="KW-0521">NADP</keyword>
<evidence type="ECO:0000313" key="5">
    <source>
        <dbReference type="Proteomes" id="UP000287033"/>
    </source>
</evidence>
<dbReference type="GO" id="GO:0016491">
    <property type="term" value="F:oxidoreductase activity"/>
    <property type="evidence" value="ECO:0007669"/>
    <property type="project" value="UniProtKB-KW"/>
</dbReference>
<protein>
    <recommendedName>
        <fullName evidence="6">C-factor</fullName>
    </recommendedName>
</protein>
<dbReference type="GO" id="GO:0005737">
    <property type="term" value="C:cytoplasm"/>
    <property type="evidence" value="ECO:0007669"/>
    <property type="project" value="TreeGrafter"/>
</dbReference>
<evidence type="ECO:0000256" key="2">
    <source>
        <dbReference type="ARBA" id="ARBA00023002"/>
    </source>
</evidence>
<comment type="similarity">
    <text evidence="3">Belongs to the short-chain dehydrogenases/reductases (SDR) family.</text>
</comment>
<sequence length="250" mass="27193">MQSWALSSVLVTGANRGLGLELVHQLARAERPPRYLLAGCRDPQSTRAQDLMNLAKSFSNIKVLKLDVDDFGSIQECAAQAEKILENNGLNLLINNAGASYSGALNEITPESMMNSYRTNVVGPMMLTKVLLPTLQKAACLNDEFKAAVINMSSIMASLELFNDKSGTAYAYRASKTALNMVTKCLANELKPHGIISVSLHPGWVQTDMGGEKAPLTKEESVRGILQVVSKLSAKDNGSFLDWKGQHLPW</sequence>
<dbReference type="Gene3D" id="3.40.50.720">
    <property type="entry name" value="NAD(P)-binding Rossmann-like Domain"/>
    <property type="match status" value="1"/>
</dbReference>
<dbReference type="PRINTS" id="PR00081">
    <property type="entry name" value="GDHRDH"/>
</dbReference>
<name>A0A401S0V2_CHIPU</name>
<dbReference type="Proteomes" id="UP000287033">
    <property type="component" value="Unassembled WGS sequence"/>
</dbReference>
<dbReference type="SUPFAM" id="SSF51735">
    <property type="entry name" value="NAD(P)-binding Rossmann-fold domains"/>
    <property type="match status" value="1"/>
</dbReference>
<dbReference type="OMA" id="QGLNCLI"/>
<accession>A0A401S0V2</accession>
<dbReference type="InterPro" id="IPR051468">
    <property type="entry name" value="Fungal_SecMetab_SDRs"/>
</dbReference>
<evidence type="ECO:0008006" key="6">
    <source>
        <dbReference type="Google" id="ProtNLM"/>
    </source>
</evidence>